<evidence type="ECO:0000256" key="1">
    <source>
        <dbReference type="ARBA" id="ARBA00004651"/>
    </source>
</evidence>
<protein>
    <submittedName>
        <fullName evidence="9">Sugar ABC transporter permease</fullName>
    </submittedName>
</protein>
<feature type="transmembrane region" description="Helical" evidence="7">
    <location>
        <begin position="140"/>
        <end position="159"/>
    </location>
</feature>
<sequence>MGVVSTFKWSQVAWTVLTYVLVFLLVFPVLWMILTAFKTEVAAITIPPTLLFQPTLDQFGLALSSGFAAYLFNSLVASLVSTALALVLGIPAAYAMVFVMSQKSSNDMLFFVLSTRFMPFAAILVPLYVIITRLNLLDNLFILIVVYTAMNLPLIIWMARSYFLDLPKEVLEGAWLDGCSTLQTIVRVVIPMAAPGLAAAALLSIIFAWNDFFFAVTLTYTNSPTLPIMVAAFTSNEGLFLAKVSALATMIIIVPVAIGIYAQKHLVQGLTGGALK</sequence>
<feature type="transmembrane region" description="Helical" evidence="7">
    <location>
        <begin position="12"/>
        <end position="34"/>
    </location>
</feature>
<feature type="transmembrane region" description="Helical" evidence="7">
    <location>
        <begin position="240"/>
        <end position="262"/>
    </location>
</feature>
<accession>A0ABQ3VD08</accession>
<evidence type="ECO:0000256" key="3">
    <source>
        <dbReference type="ARBA" id="ARBA00022475"/>
    </source>
</evidence>
<evidence type="ECO:0000259" key="8">
    <source>
        <dbReference type="PROSITE" id="PS50928"/>
    </source>
</evidence>
<evidence type="ECO:0000256" key="5">
    <source>
        <dbReference type="ARBA" id="ARBA00022989"/>
    </source>
</evidence>
<evidence type="ECO:0000313" key="9">
    <source>
        <dbReference type="EMBL" id="GHO83283.1"/>
    </source>
</evidence>
<feature type="domain" description="ABC transmembrane type-1" evidence="8">
    <location>
        <begin position="71"/>
        <end position="262"/>
    </location>
</feature>
<dbReference type="InterPro" id="IPR035906">
    <property type="entry name" value="MetI-like_sf"/>
</dbReference>
<dbReference type="Proteomes" id="UP000635565">
    <property type="component" value="Unassembled WGS sequence"/>
</dbReference>
<dbReference type="Pfam" id="PF00528">
    <property type="entry name" value="BPD_transp_1"/>
    <property type="match status" value="1"/>
</dbReference>
<dbReference type="RefSeq" id="WP_201360960.1">
    <property type="nucleotide sequence ID" value="NZ_BNJJ01000003.1"/>
</dbReference>
<dbReference type="InterPro" id="IPR000515">
    <property type="entry name" value="MetI-like"/>
</dbReference>
<dbReference type="SUPFAM" id="SSF161098">
    <property type="entry name" value="MetI-like"/>
    <property type="match status" value="1"/>
</dbReference>
<evidence type="ECO:0000256" key="4">
    <source>
        <dbReference type="ARBA" id="ARBA00022692"/>
    </source>
</evidence>
<evidence type="ECO:0000256" key="7">
    <source>
        <dbReference type="RuleBase" id="RU363032"/>
    </source>
</evidence>
<comment type="subcellular location">
    <subcellularLocation>
        <location evidence="1 7">Cell membrane</location>
        <topology evidence="1 7">Multi-pass membrane protein</topology>
    </subcellularLocation>
</comment>
<evidence type="ECO:0000313" key="10">
    <source>
        <dbReference type="Proteomes" id="UP000635565"/>
    </source>
</evidence>
<comment type="similarity">
    <text evidence="7">Belongs to the binding-protein-dependent transport system permease family.</text>
</comment>
<dbReference type="CDD" id="cd06261">
    <property type="entry name" value="TM_PBP2"/>
    <property type="match status" value="1"/>
</dbReference>
<dbReference type="EMBL" id="BNJJ01000003">
    <property type="protein sequence ID" value="GHO83283.1"/>
    <property type="molecule type" value="Genomic_DNA"/>
</dbReference>
<keyword evidence="2 7" id="KW-0813">Transport</keyword>
<comment type="caution">
    <text evidence="9">The sequence shown here is derived from an EMBL/GenBank/DDBJ whole genome shotgun (WGS) entry which is preliminary data.</text>
</comment>
<organism evidence="9 10">
    <name type="scientific">Dictyobacter formicarum</name>
    <dbReference type="NCBI Taxonomy" id="2778368"/>
    <lineage>
        <taxon>Bacteria</taxon>
        <taxon>Bacillati</taxon>
        <taxon>Chloroflexota</taxon>
        <taxon>Ktedonobacteria</taxon>
        <taxon>Ktedonobacterales</taxon>
        <taxon>Dictyobacteraceae</taxon>
        <taxon>Dictyobacter</taxon>
    </lineage>
</organism>
<name>A0ABQ3VD08_9CHLR</name>
<dbReference type="PANTHER" id="PTHR32243:SF18">
    <property type="entry name" value="INNER MEMBRANE ABC TRANSPORTER PERMEASE PROTEIN YCJP"/>
    <property type="match status" value="1"/>
</dbReference>
<dbReference type="Gene3D" id="1.10.3720.10">
    <property type="entry name" value="MetI-like"/>
    <property type="match status" value="1"/>
</dbReference>
<keyword evidence="6 7" id="KW-0472">Membrane</keyword>
<evidence type="ECO:0000256" key="2">
    <source>
        <dbReference type="ARBA" id="ARBA00022448"/>
    </source>
</evidence>
<keyword evidence="4 7" id="KW-0812">Transmembrane</keyword>
<keyword evidence="5 7" id="KW-1133">Transmembrane helix</keyword>
<proteinExistence type="inferred from homology"/>
<dbReference type="InterPro" id="IPR050901">
    <property type="entry name" value="BP-dep_ABC_trans_perm"/>
</dbReference>
<keyword evidence="10" id="KW-1185">Reference proteome</keyword>
<dbReference type="PROSITE" id="PS50928">
    <property type="entry name" value="ABC_TM1"/>
    <property type="match status" value="1"/>
</dbReference>
<keyword evidence="3" id="KW-1003">Cell membrane</keyword>
<feature type="transmembrane region" description="Helical" evidence="7">
    <location>
        <begin position="67"/>
        <end position="97"/>
    </location>
</feature>
<gene>
    <name evidence="9" type="ORF">KSZ_12890</name>
</gene>
<dbReference type="PANTHER" id="PTHR32243">
    <property type="entry name" value="MALTOSE TRANSPORT SYSTEM PERMEASE-RELATED"/>
    <property type="match status" value="1"/>
</dbReference>
<reference evidence="9 10" key="1">
    <citation type="journal article" date="2021" name="Int. J. Syst. Evol. Microbiol.">
        <title>Reticulibacter mediterranei gen. nov., sp. nov., within the new family Reticulibacteraceae fam. nov., and Ktedonospora formicarum gen. nov., sp. nov., Ktedonobacter robiniae sp. nov., Dictyobacter formicarum sp. nov. and Dictyobacter arantiisoli sp. nov., belonging to the class Ktedonobacteria.</title>
        <authorList>
            <person name="Yabe S."/>
            <person name="Zheng Y."/>
            <person name="Wang C.M."/>
            <person name="Sakai Y."/>
            <person name="Abe K."/>
            <person name="Yokota A."/>
            <person name="Donadio S."/>
            <person name="Cavaletti L."/>
            <person name="Monciardini P."/>
        </authorList>
    </citation>
    <scope>NUCLEOTIDE SEQUENCE [LARGE SCALE GENOMIC DNA]</scope>
    <source>
        <strain evidence="9 10">SOSP1-9</strain>
    </source>
</reference>
<evidence type="ECO:0000256" key="6">
    <source>
        <dbReference type="ARBA" id="ARBA00023136"/>
    </source>
</evidence>
<feature type="transmembrane region" description="Helical" evidence="7">
    <location>
        <begin position="109"/>
        <end position="134"/>
    </location>
</feature>